<proteinExistence type="predicted"/>
<sequence>MASLQDTDLQNLSIKDQVMLCPEFQDSNTKLISQLTDLGVPCSILTLEDETNKSRSLFFAQTSEGQTAIIGTGKGYATLTHGRIPRILDALKDEENLRELIESIDTALEKGSEIPIFGFGVLLRIPSSKKEEPSSVKQCTLMTYKKDKTAIMNHMTKLFSKHKKTITSEAINTMFNVY</sequence>
<dbReference type="AlphaFoldDB" id="A0A0G0QW08"/>
<reference evidence="1 2" key="1">
    <citation type="journal article" date="2015" name="Nature">
        <title>rRNA introns, odd ribosomes, and small enigmatic genomes across a large radiation of phyla.</title>
        <authorList>
            <person name="Brown C.T."/>
            <person name="Hug L.A."/>
            <person name="Thomas B.C."/>
            <person name="Sharon I."/>
            <person name="Castelle C.J."/>
            <person name="Singh A."/>
            <person name="Wilkins M.J."/>
            <person name="Williams K.H."/>
            <person name="Banfield J.F."/>
        </authorList>
    </citation>
    <scope>NUCLEOTIDE SEQUENCE [LARGE SCALE GENOMIC DNA]</scope>
</reference>
<evidence type="ECO:0000313" key="2">
    <source>
        <dbReference type="Proteomes" id="UP000034799"/>
    </source>
</evidence>
<dbReference type="STRING" id="1619100.UT34_C0002G0319"/>
<accession>A0A0G0QW08</accession>
<dbReference type="EMBL" id="LBWK01000002">
    <property type="protein sequence ID" value="KKR05812.1"/>
    <property type="molecule type" value="Genomic_DNA"/>
</dbReference>
<comment type="caution">
    <text evidence="1">The sequence shown here is derived from an EMBL/GenBank/DDBJ whole genome shotgun (WGS) entry which is preliminary data.</text>
</comment>
<name>A0A0G0QW08_9BACT</name>
<dbReference type="Proteomes" id="UP000034799">
    <property type="component" value="Unassembled WGS sequence"/>
</dbReference>
<gene>
    <name evidence="1" type="ORF">UT34_C0002G0319</name>
</gene>
<evidence type="ECO:0000313" key="1">
    <source>
        <dbReference type="EMBL" id="KKR05812.1"/>
    </source>
</evidence>
<organism evidence="1 2">
    <name type="scientific">candidate division WS6 bacterium GW2011_GWF2_39_15</name>
    <dbReference type="NCBI Taxonomy" id="1619100"/>
    <lineage>
        <taxon>Bacteria</taxon>
        <taxon>Candidatus Dojkabacteria</taxon>
    </lineage>
</organism>
<protein>
    <submittedName>
        <fullName evidence="1">Uncharacterized protein</fullName>
    </submittedName>
</protein>